<feature type="binding site" evidence="3">
    <location>
        <position position="100"/>
    </location>
    <ligand>
        <name>Zn(2+)</name>
        <dbReference type="ChEBI" id="CHEBI:29105"/>
        <label>1</label>
    </ligand>
</feature>
<reference evidence="5 6" key="1">
    <citation type="submission" date="2015-01" db="EMBL/GenBank/DDBJ databases">
        <title>Genome sequencing of Jeotgalibacillus soli.</title>
        <authorList>
            <person name="Goh K.M."/>
            <person name="Chan K.-G."/>
            <person name="Yaakop A.S."/>
            <person name="Ee R."/>
            <person name="Gan H.M."/>
            <person name="Chan C.S."/>
        </authorList>
    </citation>
    <scope>NUCLEOTIDE SEQUENCE [LARGE SCALE GENOMIC DNA]</scope>
    <source>
        <strain evidence="5 6">P9</strain>
    </source>
</reference>
<comment type="caution">
    <text evidence="5">The sequence shown here is derived from an EMBL/GenBank/DDBJ whole genome shotgun (WGS) entry which is preliminary data.</text>
</comment>
<evidence type="ECO:0000256" key="2">
    <source>
        <dbReference type="ARBA" id="ARBA00022801"/>
    </source>
</evidence>
<dbReference type="NCBIfam" id="NF006771">
    <property type="entry name" value="PRK09290.1-5"/>
    <property type="match status" value="1"/>
</dbReference>
<dbReference type="PIRSF" id="PIRSF001235">
    <property type="entry name" value="Amidase_carbamoylase"/>
    <property type="match status" value="1"/>
</dbReference>
<proteinExistence type="inferred from homology"/>
<feature type="binding site" evidence="3">
    <location>
        <position position="111"/>
    </location>
    <ligand>
        <name>Zn(2+)</name>
        <dbReference type="ChEBI" id="CHEBI:29105"/>
        <label>2</label>
    </ligand>
</feature>
<dbReference type="Pfam" id="PF01546">
    <property type="entry name" value="Peptidase_M20"/>
    <property type="match status" value="1"/>
</dbReference>
<dbReference type="Gene3D" id="3.30.70.360">
    <property type="match status" value="1"/>
</dbReference>
<dbReference type="Pfam" id="PF07687">
    <property type="entry name" value="M20_dimer"/>
    <property type="match status" value="1"/>
</dbReference>
<keyword evidence="2" id="KW-0378">Hydrolase</keyword>
<protein>
    <recommendedName>
        <fullName evidence="4">Peptidase M20 dimerisation domain-containing protein</fullName>
    </recommendedName>
</protein>
<comment type="cofactor">
    <cofactor evidence="3">
        <name>Zn(2+)</name>
        <dbReference type="ChEBI" id="CHEBI:29105"/>
    </cofactor>
    <text evidence="3">Binds 2 Zn(2+) ions per subunit.</text>
</comment>
<gene>
    <name evidence="5" type="ORF">KP78_10780</name>
</gene>
<dbReference type="AlphaFoldDB" id="A0A0C2RHG6"/>
<feature type="domain" description="Peptidase M20 dimerisation" evidence="4">
    <location>
        <begin position="233"/>
        <end position="332"/>
    </location>
</feature>
<keyword evidence="3" id="KW-0479">Metal-binding</keyword>
<dbReference type="InterPro" id="IPR036264">
    <property type="entry name" value="Bact_exopeptidase_dim_dom"/>
</dbReference>
<dbReference type="NCBIfam" id="TIGR01879">
    <property type="entry name" value="hydantase"/>
    <property type="match status" value="1"/>
</dbReference>
<dbReference type="STRING" id="889306.KP78_10780"/>
<dbReference type="EMBL" id="JXRP01000009">
    <property type="protein sequence ID" value="KIL49610.1"/>
    <property type="molecule type" value="Genomic_DNA"/>
</dbReference>
<evidence type="ECO:0000256" key="3">
    <source>
        <dbReference type="PIRSR" id="PIRSR001235-1"/>
    </source>
</evidence>
<dbReference type="CDD" id="cd03884">
    <property type="entry name" value="M20_bAS"/>
    <property type="match status" value="1"/>
</dbReference>
<feature type="binding site" evidence="3">
    <location>
        <position position="403"/>
    </location>
    <ligand>
        <name>Zn(2+)</name>
        <dbReference type="ChEBI" id="CHEBI:29105"/>
        <label>2</label>
    </ligand>
</feature>
<evidence type="ECO:0000259" key="4">
    <source>
        <dbReference type="Pfam" id="PF07687"/>
    </source>
</evidence>
<dbReference type="Gene3D" id="3.40.630.10">
    <property type="entry name" value="Zn peptidases"/>
    <property type="match status" value="1"/>
</dbReference>
<dbReference type="PANTHER" id="PTHR32494:SF5">
    <property type="entry name" value="ALLANTOATE AMIDOHYDROLASE"/>
    <property type="match status" value="1"/>
</dbReference>
<dbReference type="GO" id="GO:0046872">
    <property type="term" value="F:metal ion binding"/>
    <property type="evidence" value="ECO:0007669"/>
    <property type="project" value="UniProtKB-KW"/>
</dbReference>
<sequence length="431" mass="47233">MKNIFSRDRLMASMNEELSYPFIDAKEVAEKLALVNEFGQQESGGFSRPPFGEQEILAHNRFKEWLKELGLDVHEDAVGNLFGRWEGEDPSLPIVLTGSHLDSVPHGGAFDGPLGCISSLLAVKALKASGYKPKRSVEVVVFRDEEGTRFFNGLFGSRALMGEITAESLHQFVDDNGISMYDAMEKEGYLPKEAASCYRDPKTIECFLELHIEQGKKLEQQQKKIGVVTGIAGPSWRTFTFHGSTDHAGNTPMNSRKDSVAAAAEWITEIEKLPALFSETAVATVGRMVVTPNGTNVISGHVEADVDVRDIDASARDRLVEEITKKAHEIAEKRGLTVSVKDGVTVDPMLVPDHIQSWIQEAAEQVKVGSMKLHSGAGHDAMNIGKYTHAGMIFVPSVNGKSHSPEEWTTLDDCVIGVKVLSEVIKKASEQ</sequence>
<dbReference type="InterPro" id="IPR002933">
    <property type="entry name" value="Peptidase_M20"/>
</dbReference>
<dbReference type="SUPFAM" id="SSF55031">
    <property type="entry name" value="Bacterial exopeptidase dimerisation domain"/>
    <property type="match status" value="1"/>
</dbReference>
<keyword evidence="6" id="KW-1185">Reference proteome</keyword>
<dbReference type="InterPro" id="IPR011650">
    <property type="entry name" value="Peptidase_M20_dimer"/>
</dbReference>
<dbReference type="PANTHER" id="PTHR32494">
    <property type="entry name" value="ALLANTOATE DEIMINASE-RELATED"/>
    <property type="match status" value="1"/>
</dbReference>
<dbReference type="PATRIC" id="fig|889306.3.peg.1084"/>
<accession>A0A0C2RHG6</accession>
<feature type="binding site" evidence="3">
    <location>
        <position position="146"/>
    </location>
    <ligand>
        <name>Zn(2+)</name>
        <dbReference type="ChEBI" id="CHEBI:29105"/>
        <label>2</label>
    </ligand>
</feature>
<evidence type="ECO:0000313" key="6">
    <source>
        <dbReference type="Proteomes" id="UP000031938"/>
    </source>
</evidence>
<dbReference type="InterPro" id="IPR010158">
    <property type="entry name" value="Amidase_Cbmase"/>
</dbReference>
<dbReference type="GO" id="GO:0016813">
    <property type="term" value="F:hydrolase activity, acting on carbon-nitrogen (but not peptide) bonds, in linear amidines"/>
    <property type="evidence" value="ECO:0007669"/>
    <property type="project" value="InterPro"/>
</dbReference>
<evidence type="ECO:0000313" key="5">
    <source>
        <dbReference type="EMBL" id="KIL49610.1"/>
    </source>
</evidence>
<feature type="binding site" evidence="3">
    <location>
        <position position="211"/>
    </location>
    <ligand>
        <name>Zn(2+)</name>
        <dbReference type="ChEBI" id="CHEBI:29105"/>
        <label>1</label>
    </ligand>
</feature>
<dbReference type="OrthoDB" id="9808195at2"/>
<feature type="binding site" evidence="3">
    <location>
        <position position="111"/>
    </location>
    <ligand>
        <name>Zn(2+)</name>
        <dbReference type="ChEBI" id="CHEBI:29105"/>
        <label>1</label>
    </ligand>
</feature>
<evidence type="ECO:0000256" key="1">
    <source>
        <dbReference type="ARBA" id="ARBA00006153"/>
    </source>
</evidence>
<dbReference type="SUPFAM" id="SSF53187">
    <property type="entry name" value="Zn-dependent exopeptidases"/>
    <property type="match status" value="1"/>
</dbReference>
<keyword evidence="3" id="KW-0862">Zinc</keyword>
<dbReference type="Proteomes" id="UP000031938">
    <property type="component" value="Unassembled WGS sequence"/>
</dbReference>
<comment type="similarity">
    <text evidence="1">Belongs to the peptidase M20 family.</text>
</comment>
<organism evidence="5 6">
    <name type="scientific">Jeotgalibacillus soli</name>
    <dbReference type="NCBI Taxonomy" id="889306"/>
    <lineage>
        <taxon>Bacteria</taxon>
        <taxon>Bacillati</taxon>
        <taxon>Bacillota</taxon>
        <taxon>Bacilli</taxon>
        <taxon>Bacillales</taxon>
        <taxon>Caryophanaceae</taxon>
        <taxon>Jeotgalibacillus</taxon>
    </lineage>
</organism>
<name>A0A0C2RHG6_9BACL</name>